<comment type="caution">
    <text evidence="10">The sequence shown here is derived from an EMBL/GenBank/DDBJ whole genome shotgun (WGS) entry which is preliminary data.</text>
</comment>
<dbReference type="EMBL" id="JAESWC010000012">
    <property type="protein sequence ID" value="MBL4937181.1"/>
    <property type="molecule type" value="Genomic_DNA"/>
</dbReference>
<dbReference type="Proteomes" id="UP000632377">
    <property type="component" value="Unassembled WGS sequence"/>
</dbReference>
<dbReference type="Gene3D" id="1.10.3720.10">
    <property type="entry name" value="MetI-like"/>
    <property type="match status" value="1"/>
</dbReference>
<comment type="similarity">
    <text evidence="8">Belongs to the binding-protein-dependent transport system permease family.</text>
</comment>
<dbReference type="InterPro" id="IPR000515">
    <property type="entry name" value="MetI-like"/>
</dbReference>
<keyword evidence="4 8" id="KW-0812">Transmembrane</keyword>
<evidence type="ECO:0000313" key="11">
    <source>
        <dbReference type="Proteomes" id="UP000632377"/>
    </source>
</evidence>
<keyword evidence="2 8" id="KW-0813">Transport</keyword>
<feature type="transmembrane region" description="Helical" evidence="8">
    <location>
        <begin position="191"/>
        <end position="210"/>
    </location>
</feature>
<dbReference type="PANTHER" id="PTHR30614:SF0">
    <property type="entry name" value="L-CYSTINE TRANSPORT SYSTEM PERMEASE PROTEIN TCYL"/>
    <property type="match status" value="1"/>
</dbReference>
<dbReference type="NCBIfam" id="TIGR01726">
    <property type="entry name" value="HEQRo_perm_3TM"/>
    <property type="match status" value="1"/>
</dbReference>
<sequence length="220" mass="24774">MRWITLDTNTIIKFFPILIKGSITTIELTTITIVLGTALALLIAFTKISRNVFLNSFGSLYTWLFRGTPLLVQLFLIYYGLPQFGLRLDPFPAAVIGLTLNIAAYIAEVIRASIESIEKAQWEAAYTMGLGFWKTVFLIILPQSMKRMIPPLTNEFIALLKDTSLVSTIAMVDLMRTAQQISSTTFKPMEILLGAAILYLMMTSVFTIIFKVMETKFSYD</sequence>
<dbReference type="PANTHER" id="PTHR30614">
    <property type="entry name" value="MEMBRANE COMPONENT OF AMINO ACID ABC TRANSPORTER"/>
    <property type="match status" value="1"/>
</dbReference>
<dbReference type="InterPro" id="IPR035906">
    <property type="entry name" value="MetI-like_sf"/>
</dbReference>
<dbReference type="InterPro" id="IPR010065">
    <property type="entry name" value="AA_ABC_transptr_permease_3TM"/>
</dbReference>
<evidence type="ECO:0000256" key="1">
    <source>
        <dbReference type="ARBA" id="ARBA00004651"/>
    </source>
</evidence>
<dbReference type="SUPFAM" id="SSF161098">
    <property type="entry name" value="MetI-like"/>
    <property type="match status" value="1"/>
</dbReference>
<gene>
    <name evidence="10" type="ORF">JK636_15745</name>
</gene>
<evidence type="ECO:0000256" key="2">
    <source>
        <dbReference type="ARBA" id="ARBA00022448"/>
    </source>
</evidence>
<reference evidence="10 11" key="1">
    <citation type="submission" date="2021-01" db="EMBL/GenBank/DDBJ databases">
        <title>Genome public.</title>
        <authorList>
            <person name="Liu C."/>
            <person name="Sun Q."/>
        </authorList>
    </citation>
    <scope>NUCLEOTIDE SEQUENCE [LARGE SCALE GENOMIC DNA]</scope>
    <source>
        <strain evidence="10 11">YIM B02515</strain>
    </source>
</reference>
<evidence type="ECO:0000256" key="5">
    <source>
        <dbReference type="ARBA" id="ARBA00022970"/>
    </source>
</evidence>
<dbReference type="InterPro" id="IPR043429">
    <property type="entry name" value="ArtM/GltK/GlnP/TcyL/YhdX-like"/>
</dbReference>
<dbReference type="CDD" id="cd06261">
    <property type="entry name" value="TM_PBP2"/>
    <property type="match status" value="1"/>
</dbReference>
<feature type="transmembrane region" description="Helical" evidence="8">
    <location>
        <begin position="60"/>
        <end position="79"/>
    </location>
</feature>
<dbReference type="PROSITE" id="PS50928">
    <property type="entry name" value="ABC_TM1"/>
    <property type="match status" value="1"/>
</dbReference>
<keyword evidence="3" id="KW-1003">Cell membrane</keyword>
<keyword evidence="5" id="KW-0029">Amino-acid transport</keyword>
<accession>A0ABS1TD61</accession>
<feature type="transmembrane region" description="Helical" evidence="8">
    <location>
        <begin position="91"/>
        <end position="110"/>
    </location>
</feature>
<proteinExistence type="inferred from homology"/>
<protein>
    <submittedName>
        <fullName evidence="10">Amino acid ABC transporter permease</fullName>
    </submittedName>
</protein>
<evidence type="ECO:0000256" key="8">
    <source>
        <dbReference type="RuleBase" id="RU363032"/>
    </source>
</evidence>
<name>A0ABS1TD61_9CLOT</name>
<evidence type="ECO:0000313" key="10">
    <source>
        <dbReference type="EMBL" id="MBL4937181.1"/>
    </source>
</evidence>
<keyword evidence="7 8" id="KW-0472">Membrane</keyword>
<keyword evidence="6 8" id="KW-1133">Transmembrane helix</keyword>
<feature type="domain" description="ABC transmembrane type-1" evidence="9">
    <location>
        <begin position="22"/>
        <end position="210"/>
    </location>
</feature>
<feature type="transmembrane region" description="Helical" evidence="8">
    <location>
        <begin position="28"/>
        <end position="48"/>
    </location>
</feature>
<organism evidence="10 11">
    <name type="scientific">Clostridium rhizosphaerae</name>
    <dbReference type="NCBI Taxonomy" id="2803861"/>
    <lineage>
        <taxon>Bacteria</taxon>
        <taxon>Bacillati</taxon>
        <taxon>Bacillota</taxon>
        <taxon>Clostridia</taxon>
        <taxon>Eubacteriales</taxon>
        <taxon>Clostridiaceae</taxon>
        <taxon>Clostridium</taxon>
    </lineage>
</organism>
<evidence type="ECO:0000256" key="4">
    <source>
        <dbReference type="ARBA" id="ARBA00022692"/>
    </source>
</evidence>
<evidence type="ECO:0000256" key="6">
    <source>
        <dbReference type="ARBA" id="ARBA00022989"/>
    </source>
</evidence>
<evidence type="ECO:0000256" key="7">
    <source>
        <dbReference type="ARBA" id="ARBA00023136"/>
    </source>
</evidence>
<evidence type="ECO:0000259" key="9">
    <source>
        <dbReference type="PROSITE" id="PS50928"/>
    </source>
</evidence>
<dbReference type="Pfam" id="PF00528">
    <property type="entry name" value="BPD_transp_1"/>
    <property type="match status" value="1"/>
</dbReference>
<feature type="transmembrane region" description="Helical" evidence="8">
    <location>
        <begin position="122"/>
        <end position="141"/>
    </location>
</feature>
<comment type="subcellular location">
    <subcellularLocation>
        <location evidence="1 8">Cell membrane</location>
        <topology evidence="1 8">Multi-pass membrane protein</topology>
    </subcellularLocation>
</comment>
<evidence type="ECO:0000256" key="3">
    <source>
        <dbReference type="ARBA" id="ARBA00022475"/>
    </source>
</evidence>
<keyword evidence="11" id="KW-1185">Reference proteome</keyword>